<comment type="catalytic activity">
    <reaction evidence="11">
        <text>L-seryl-[protein] + ATP = O-phospho-L-seryl-[protein] + ADP + H(+)</text>
        <dbReference type="Rhea" id="RHEA:17989"/>
        <dbReference type="Rhea" id="RHEA-COMP:9863"/>
        <dbReference type="Rhea" id="RHEA-COMP:11604"/>
        <dbReference type="ChEBI" id="CHEBI:15378"/>
        <dbReference type="ChEBI" id="CHEBI:29999"/>
        <dbReference type="ChEBI" id="CHEBI:30616"/>
        <dbReference type="ChEBI" id="CHEBI:83421"/>
        <dbReference type="ChEBI" id="CHEBI:456216"/>
        <dbReference type="EC" id="2.7.11.1"/>
    </reaction>
</comment>
<comment type="function">
    <text evidence="11">A protein kinase that phosphorylates Ser and Thr residues. Probably acts to suppress the effects of stress linked to accumulation of reactive oxygen species. Probably involved in the extracytoplasmic stress response.</text>
</comment>
<keyword evidence="7 11" id="KW-0418">Kinase</keyword>
<keyword evidence="9 11" id="KW-0460">Magnesium</keyword>
<feature type="site" description="ATP" evidence="11">
    <location>
        <position position="41"/>
    </location>
</feature>
<keyword evidence="6 11" id="KW-0547">Nucleotide-binding</keyword>
<keyword evidence="3 11" id="KW-0597">Phosphoprotein</keyword>
<keyword evidence="10 11" id="KW-0346">Stress response</keyword>
<gene>
    <name evidence="11" type="primary">srkA</name>
    <name evidence="13" type="ORF">DBZ36_00755</name>
</gene>
<evidence type="ECO:0000256" key="7">
    <source>
        <dbReference type="ARBA" id="ARBA00022777"/>
    </source>
</evidence>
<organism evidence="13 14">
    <name type="scientific">Alginatibacterium sediminis</name>
    <dbReference type="NCBI Taxonomy" id="2164068"/>
    <lineage>
        <taxon>Bacteria</taxon>
        <taxon>Pseudomonadati</taxon>
        <taxon>Pseudomonadota</taxon>
        <taxon>Gammaproteobacteria</taxon>
        <taxon>Alteromonadales</taxon>
        <taxon>Alteromonadaceae</taxon>
        <taxon>Alginatibacterium</taxon>
    </lineage>
</organism>
<evidence type="ECO:0000313" key="14">
    <source>
        <dbReference type="Proteomes" id="UP000286482"/>
    </source>
</evidence>
<feature type="binding site" evidence="11">
    <location>
        <position position="208"/>
    </location>
    <ligand>
        <name>Mg(2+)</name>
        <dbReference type="ChEBI" id="CHEBI:18420"/>
    </ligand>
</feature>
<dbReference type="EC" id="2.7.11.1" evidence="11"/>
<dbReference type="PANTHER" id="PTHR39573:SF1">
    <property type="entry name" value="STRESS RESPONSE KINASE A"/>
    <property type="match status" value="1"/>
</dbReference>
<keyword evidence="2 11" id="KW-0723">Serine/threonine-protein kinase</keyword>
<dbReference type="Proteomes" id="UP000286482">
    <property type="component" value="Unassembled WGS sequence"/>
</dbReference>
<dbReference type="OrthoDB" id="5392197at2"/>
<evidence type="ECO:0000256" key="1">
    <source>
        <dbReference type="ARBA" id="ARBA00022490"/>
    </source>
</evidence>
<name>A0A420ENF9_9ALTE</name>
<comment type="similarity">
    <text evidence="11">Belongs to the SrkA/RdoA protein kinase family.</text>
</comment>
<dbReference type="GO" id="GO:0005524">
    <property type="term" value="F:ATP binding"/>
    <property type="evidence" value="ECO:0007669"/>
    <property type="project" value="UniProtKB-UniRule"/>
</dbReference>
<dbReference type="HAMAP" id="MF_01497">
    <property type="entry name" value="SrkA_kinase"/>
    <property type="match status" value="1"/>
</dbReference>
<dbReference type="GO" id="GO:0106310">
    <property type="term" value="F:protein serine kinase activity"/>
    <property type="evidence" value="ECO:0007669"/>
    <property type="project" value="RHEA"/>
</dbReference>
<feature type="active site" description="Proton acceptor" evidence="11">
    <location>
        <position position="203"/>
    </location>
</feature>
<dbReference type="PANTHER" id="PTHR39573">
    <property type="entry name" value="STRESS RESPONSE KINASE A"/>
    <property type="match status" value="1"/>
</dbReference>
<feature type="domain" description="Aminoglycoside phosphotransferase" evidence="12">
    <location>
        <begin position="41"/>
        <end position="266"/>
    </location>
</feature>
<comment type="catalytic activity">
    <reaction evidence="11">
        <text>L-threonyl-[protein] + ATP = O-phospho-L-threonyl-[protein] + ADP + H(+)</text>
        <dbReference type="Rhea" id="RHEA:46608"/>
        <dbReference type="Rhea" id="RHEA-COMP:11060"/>
        <dbReference type="Rhea" id="RHEA-COMP:11605"/>
        <dbReference type="ChEBI" id="CHEBI:15378"/>
        <dbReference type="ChEBI" id="CHEBI:30013"/>
        <dbReference type="ChEBI" id="CHEBI:30616"/>
        <dbReference type="ChEBI" id="CHEBI:61977"/>
        <dbReference type="ChEBI" id="CHEBI:456216"/>
        <dbReference type="EC" id="2.7.11.1"/>
    </reaction>
</comment>
<dbReference type="GO" id="GO:0005737">
    <property type="term" value="C:cytoplasm"/>
    <property type="evidence" value="ECO:0007669"/>
    <property type="project" value="UniProtKB-SubCell"/>
</dbReference>
<dbReference type="Pfam" id="PF01636">
    <property type="entry name" value="APH"/>
    <property type="match status" value="1"/>
</dbReference>
<keyword evidence="8 11" id="KW-0067">ATP-binding</keyword>
<evidence type="ECO:0000256" key="11">
    <source>
        <dbReference type="HAMAP-Rule" id="MF_01497"/>
    </source>
</evidence>
<dbReference type="Gene3D" id="1.20.1270.170">
    <property type="match status" value="1"/>
</dbReference>
<evidence type="ECO:0000256" key="5">
    <source>
        <dbReference type="ARBA" id="ARBA00022723"/>
    </source>
</evidence>
<accession>A0A420ENF9</accession>
<comment type="cofactor">
    <cofactor evidence="11">
        <name>Mg(2+)</name>
        <dbReference type="ChEBI" id="CHEBI:18420"/>
    </cofactor>
</comment>
<evidence type="ECO:0000256" key="10">
    <source>
        <dbReference type="ARBA" id="ARBA00023016"/>
    </source>
</evidence>
<evidence type="ECO:0000256" key="6">
    <source>
        <dbReference type="ARBA" id="ARBA00022741"/>
    </source>
</evidence>
<evidence type="ECO:0000313" key="13">
    <source>
        <dbReference type="EMBL" id="RKF22208.1"/>
    </source>
</evidence>
<dbReference type="AlphaFoldDB" id="A0A420ENF9"/>
<feature type="active site" evidence="11">
    <location>
        <position position="219"/>
    </location>
</feature>
<keyword evidence="14" id="KW-1185">Reference proteome</keyword>
<evidence type="ECO:0000256" key="3">
    <source>
        <dbReference type="ARBA" id="ARBA00022553"/>
    </source>
</evidence>
<dbReference type="RefSeq" id="WP_120353011.1">
    <property type="nucleotide sequence ID" value="NZ_RAQO01000001.1"/>
</dbReference>
<evidence type="ECO:0000256" key="8">
    <source>
        <dbReference type="ARBA" id="ARBA00022840"/>
    </source>
</evidence>
<dbReference type="SUPFAM" id="SSF56112">
    <property type="entry name" value="Protein kinase-like (PK-like)"/>
    <property type="match status" value="1"/>
</dbReference>
<feature type="binding site" evidence="11">
    <location>
        <position position="219"/>
    </location>
    <ligand>
        <name>Mg(2+)</name>
        <dbReference type="ChEBI" id="CHEBI:18420"/>
    </ligand>
</feature>
<sequence length="330" mass="38338">MSTHGTQTNAFDFTGLNPSLLLDAIESKGIYASSGLLALNSYENRVYQFIAEDGLRYVAKFYRPQRWSSEQILEEHQYSLELQAAEVPVVAPLLLDGQSLFEYQGYQFTLFPSMGGRSFELDNLEHLERLGQHLGRMHQVSLAKPFEHRLAIDLERYVEIPLERLRKWVPKSIALAFFTIAEHVAQACREQYHPSSMMRLHGDCHAGNVLWRDGPIIVDLDDCSSGPAIQDLWMLLSGEHAEQRLQMETVLEGYEEFVEFDRGELKLIEPLRAMRMIHYMGWLALRWEDLAFQQAFPWFNTQNYWEQQILSLKEQLSRLQQAPLQLIPLY</sequence>
<comment type="subcellular location">
    <subcellularLocation>
        <location evidence="11">Cytoplasm</location>
    </subcellularLocation>
</comment>
<keyword evidence="4 11" id="KW-0808">Transferase</keyword>
<keyword evidence="1 11" id="KW-0963">Cytoplasm</keyword>
<evidence type="ECO:0000256" key="4">
    <source>
        <dbReference type="ARBA" id="ARBA00022679"/>
    </source>
</evidence>
<dbReference type="GO" id="GO:0004674">
    <property type="term" value="F:protein serine/threonine kinase activity"/>
    <property type="evidence" value="ECO:0007669"/>
    <property type="project" value="UniProtKB-UniRule"/>
</dbReference>
<proteinExistence type="inferred from homology"/>
<comment type="caution">
    <text evidence="13">The sequence shown here is derived from an EMBL/GenBank/DDBJ whole genome shotgun (WGS) entry which is preliminary data.</text>
</comment>
<dbReference type="InterPro" id="IPR002575">
    <property type="entry name" value="Aminoglycoside_PTrfase"/>
</dbReference>
<dbReference type="GO" id="GO:0000287">
    <property type="term" value="F:magnesium ion binding"/>
    <property type="evidence" value="ECO:0007669"/>
    <property type="project" value="UniProtKB-UniRule"/>
</dbReference>
<comment type="subunit">
    <text evidence="11">Monomer.</text>
</comment>
<evidence type="ECO:0000259" key="12">
    <source>
        <dbReference type="Pfam" id="PF01636"/>
    </source>
</evidence>
<keyword evidence="5 11" id="KW-0479">Metal-binding</keyword>
<dbReference type="InterPro" id="IPR032882">
    <property type="entry name" value="SrkA/RdoA"/>
</dbReference>
<dbReference type="EMBL" id="RAQO01000001">
    <property type="protein sequence ID" value="RKF22208.1"/>
    <property type="molecule type" value="Genomic_DNA"/>
</dbReference>
<evidence type="ECO:0000256" key="9">
    <source>
        <dbReference type="ARBA" id="ARBA00022842"/>
    </source>
</evidence>
<evidence type="ECO:0000256" key="2">
    <source>
        <dbReference type="ARBA" id="ARBA00022527"/>
    </source>
</evidence>
<dbReference type="InterPro" id="IPR011009">
    <property type="entry name" value="Kinase-like_dom_sf"/>
</dbReference>
<dbReference type="Gene3D" id="3.30.200.70">
    <property type="match status" value="1"/>
</dbReference>
<protein>
    <recommendedName>
        <fullName evidence="11">Stress response kinase A</fullName>
        <ecNumber evidence="11">2.7.11.1</ecNumber>
    </recommendedName>
    <alternativeName>
        <fullName evidence="11">Serine/threonine-protein kinase SrkA</fullName>
    </alternativeName>
</protein>
<reference evidence="13 14" key="1">
    <citation type="submission" date="2018-09" db="EMBL/GenBank/DDBJ databases">
        <authorList>
            <person name="Wang Z."/>
        </authorList>
    </citation>
    <scope>NUCLEOTIDE SEQUENCE [LARGE SCALE GENOMIC DNA]</scope>
    <source>
        <strain evidence="13 14">ALS 81</strain>
    </source>
</reference>
<dbReference type="NCBIfam" id="NF008738">
    <property type="entry name" value="PRK11768.1"/>
    <property type="match status" value="1"/>
</dbReference>
<dbReference type="Gene3D" id="1.10.510.10">
    <property type="entry name" value="Transferase(Phosphotransferase) domain 1"/>
    <property type="match status" value="1"/>
</dbReference>